<organism evidence="1 2">
    <name type="scientific">Hibiscus syriacus</name>
    <name type="common">Rose of Sharon</name>
    <dbReference type="NCBI Taxonomy" id="106335"/>
    <lineage>
        <taxon>Eukaryota</taxon>
        <taxon>Viridiplantae</taxon>
        <taxon>Streptophyta</taxon>
        <taxon>Embryophyta</taxon>
        <taxon>Tracheophyta</taxon>
        <taxon>Spermatophyta</taxon>
        <taxon>Magnoliopsida</taxon>
        <taxon>eudicotyledons</taxon>
        <taxon>Gunneridae</taxon>
        <taxon>Pentapetalae</taxon>
        <taxon>rosids</taxon>
        <taxon>malvids</taxon>
        <taxon>Malvales</taxon>
        <taxon>Malvaceae</taxon>
        <taxon>Malvoideae</taxon>
        <taxon>Hibiscus</taxon>
    </lineage>
</organism>
<dbReference type="PANTHER" id="PTHR34287">
    <property type="entry name" value="OS06G0551500 PROTEIN-RELATED"/>
    <property type="match status" value="1"/>
</dbReference>
<protein>
    <submittedName>
        <fullName evidence="1">Phosphate permease</fullName>
    </submittedName>
</protein>
<comment type="caution">
    <text evidence="1">The sequence shown here is derived from an EMBL/GenBank/DDBJ whole genome shotgun (WGS) entry which is preliminary data.</text>
</comment>
<gene>
    <name evidence="1" type="ORF">F3Y22_tig00000773pilonHSYRG00069</name>
</gene>
<proteinExistence type="predicted"/>
<keyword evidence="2" id="KW-1185">Reference proteome</keyword>
<reference evidence="1" key="1">
    <citation type="submission" date="2019-09" db="EMBL/GenBank/DDBJ databases">
        <title>Draft genome information of white flower Hibiscus syriacus.</title>
        <authorList>
            <person name="Kim Y.-M."/>
        </authorList>
    </citation>
    <scope>NUCLEOTIDE SEQUENCE [LARGE SCALE GENOMIC DNA]</scope>
    <source>
        <strain evidence="1">YM2019G1</strain>
    </source>
</reference>
<sequence length="429" mass="47441">MSNSEFEESTSPSSDSAAKSCPVKVQVVSKSVSDRLLDKFFDVSEFNFDYSKSGIWSPPVKRSAFLSSPGRIFNEQEMLQRLKVVMGRRRGSILLFLTQPLELFMGYRVCFSSFAFMADSSSSSMVVQQLPKLDTSLEEFINTDEGLLVESPQFLVQQQQDKLLDTWLILTVSSEVLPHLICLKTTDHKYVCVILAGLSVDFESVIAITSKETVTLSTMTDMLLDCETRNKEFFNNSALIQANVASHNENGAYVGKNSSGFHFSSETLDTSQGNRGGGGRGGNRGQFNNRPQCQLCGKYGHLLPRIMRMVLMLGRIRLDFIFPLEHRTRLKAIVVVVAIVAAADNLIIDHSVSCVENMGIWFRSVTIALIIRFRGIPQETRYDGSKSDDRQTLFTTAPTVPAQVLIHVLDLTGSVGTGGLSAHGPLISL</sequence>
<dbReference type="EMBL" id="VEPZ02000072">
    <property type="protein sequence ID" value="KAE8734292.1"/>
    <property type="molecule type" value="Genomic_DNA"/>
</dbReference>
<dbReference type="Proteomes" id="UP000436088">
    <property type="component" value="Unassembled WGS sequence"/>
</dbReference>
<dbReference type="PANTHER" id="PTHR34287:SF2">
    <property type="match status" value="1"/>
</dbReference>
<dbReference type="AlphaFoldDB" id="A0A6A3D4R6"/>
<name>A0A6A3D4R6_HIBSY</name>
<evidence type="ECO:0000313" key="2">
    <source>
        <dbReference type="Proteomes" id="UP000436088"/>
    </source>
</evidence>
<evidence type="ECO:0000313" key="1">
    <source>
        <dbReference type="EMBL" id="KAE8734292.1"/>
    </source>
</evidence>
<accession>A0A6A3D4R6</accession>